<evidence type="ECO:0000313" key="4">
    <source>
        <dbReference type="Proteomes" id="UP000266177"/>
    </source>
</evidence>
<organism evidence="3 4">
    <name type="scientific">Paenibacillus thiaminolyticus</name>
    <name type="common">Bacillus thiaminolyticus</name>
    <dbReference type="NCBI Taxonomy" id="49283"/>
    <lineage>
        <taxon>Bacteria</taxon>
        <taxon>Bacillati</taxon>
        <taxon>Bacillota</taxon>
        <taxon>Bacilli</taxon>
        <taxon>Bacillales</taxon>
        <taxon>Paenibacillaceae</taxon>
        <taxon>Paenibacillus</taxon>
    </lineage>
</organism>
<comment type="similarity">
    <text evidence="1">Belongs to the PemK/MazF family.</text>
</comment>
<accession>A0A3A3GZD1</accession>
<dbReference type="OrthoDB" id="2084446at2"/>
<dbReference type="Pfam" id="PF02452">
    <property type="entry name" value="PemK_toxin"/>
    <property type="match status" value="1"/>
</dbReference>
<dbReference type="InterPro" id="IPR003477">
    <property type="entry name" value="PemK-like"/>
</dbReference>
<evidence type="ECO:0008006" key="5">
    <source>
        <dbReference type="Google" id="ProtNLM"/>
    </source>
</evidence>
<proteinExistence type="inferred from homology"/>
<comment type="caution">
    <text evidence="3">The sequence shown here is derived from an EMBL/GenBank/DDBJ whole genome shotgun (WGS) entry which is preliminary data.</text>
</comment>
<dbReference type="GO" id="GO:0003677">
    <property type="term" value="F:DNA binding"/>
    <property type="evidence" value="ECO:0007669"/>
    <property type="project" value="InterPro"/>
</dbReference>
<evidence type="ECO:0000256" key="2">
    <source>
        <dbReference type="ARBA" id="ARBA00022649"/>
    </source>
</evidence>
<gene>
    <name evidence="3" type="ORF">DQX05_12085</name>
</gene>
<dbReference type="AlphaFoldDB" id="A0A3A3GZD1"/>
<dbReference type="InterPro" id="IPR011067">
    <property type="entry name" value="Plasmid_toxin/cell-grow_inhib"/>
</dbReference>
<protein>
    <recommendedName>
        <fullName evidence="5">Type II toxin-antitoxin system PemK/MazF family toxin</fullName>
    </recommendedName>
</protein>
<dbReference type="SUPFAM" id="SSF50118">
    <property type="entry name" value="Cell growth inhibitor/plasmid maintenance toxic component"/>
    <property type="match status" value="1"/>
</dbReference>
<dbReference type="Gene3D" id="2.30.30.110">
    <property type="match status" value="1"/>
</dbReference>
<name>A0A3A3GZD1_PANTH</name>
<reference evidence="3 4" key="1">
    <citation type="submission" date="2018-09" db="EMBL/GenBank/DDBJ databases">
        <title>Paenibacillus SK2017-BO5.</title>
        <authorList>
            <person name="Piskunova J.V."/>
            <person name="Dubiley S.A."/>
            <person name="Severinov K.V."/>
        </authorList>
    </citation>
    <scope>NUCLEOTIDE SEQUENCE [LARGE SCALE GENOMIC DNA]</scope>
    <source>
        <strain evidence="3 4">BO5</strain>
    </source>
</reference>
<evidence type="ECO:0000313" key="3">
    <source>
        <dbReference type="EMBL" id="RJG23760.1"/>
    </source>
</evidence>
<dbReference type="EMBL" id="QYZD01000009">
    <property type="protein sequence ID" value="RJG23760.1"/>
    <property type="molecule type" value="Genomic_DNA"/>
</dbReference>
<evidence type="ECO:0000256" key="1">
    <source>
        <dbReference type="ARBA" id="ARBA00007521"/>
    </source>
</evidence>
<dbReference type="Proteomes" id="UP000266177">
    <property type="component" value="Unassembled WGS sequence"/>
</dbReference>
<keyword evidence="2" id="KW-1277">Toxin-antitoxin system</keyword>
<sequence>MNFGYEASYEHPAIIIANSYNTVLLAPCSSKTYGRGRKDVIDLPKSDTTGLTSDSGIGVGGIRWISKNRILNRSGKVTNPIILEKVDEYLLNSLFFYKVLSAHHDNEIFDLKRKQSALKAELSDVKSVLKSVEELLLNHSPELLESFKEVAASKNLENF</sequence>